<gene>
    <name evidence="2" type="ORF">CHU95_07235</name>
</gene>
<dbReference type="EMBL" id="NOXU01000025">
    <property type="protein sequence ID" value="OYQ35517.1"/>
    <property type="molecule type" value="Genomic_DNA"/>
</dbReference>
<comment type="caution">
    <text evidence="2">The sequence shown here is derived from an EMBL/GenBank/DDBJ whole genome shotgun (WGS) entry which is preliminary data.</text>
</comment>
<proteinExistence type="predicted"/>
<dbReference type="InterPro" id="IPR033900">
    <property type="entry name" value="Gram_neg_porin_domain"/>
</dbReference>
<dbReference type="InterPro" id="IPR023614">
    <property type="entry name" value="Porin_dom_sf"/>
</dbReference>
<dbReference type="GO" id="GO:0016020">
    <property type="term" value="C:membrane"/>
    <property type="evidence" value="ECO:0007669"/>
    <property type="project" value="InterPro"/>
</dbReference>
<keyword evidence="3" id="KW-1185">Reference proteome</keyword>
<dbReference type="Pfam" id="PF13609">
    <property type="entry name" value="Porin_4"/>
    <property type="match status" value="1"/>
</dbReference>
<evidence type="ECO:0000259" key="1">
    <source>
        <dbReference type="Pfam" id="PF13609"/>
    </source>
</evidence>
<organism evidence="2 3">
    <name type="scientific">Niveispirillum lacus</name>
    <dbReference type="NCBI Taxonomy" id="1981099"/>
    <lineage>
        <taxon>Bacteria</taxon>
        <taxon>Pseudomonadati</taxon>
        <taxon>Pseudomonadota</taxon>
        <taxon>Alphaproteobacteria</taxon>
        <taxon>Rhodospirillales</taxon>
        <taxon>Azospirillaceae</taxon>
        <taxon>Niveispirillum</taxon>
    </lineage>
</organism>
<dbReference type="GO" id="GO:0015288">
    <property type="term" value="F:porin activity"/>
    <property type="evidence" value="ECO:0007669"/>
    <property type="project" value="InterPro"/>
</dbReference>
<evidence type="ECO:0000313" key="3">
    <source>
        <dbReference type="Proteomes" id="UP000216998"/>
    </source>
</evidence>
<feature type="domain" description="Porin" evidence="1">
    <location>
        <begin position="66"/>
        <end position="447"/>
    </location>
</feature>
<accession>A0A255Z1Y7</accession>
<reference evidence="2 3" key="1">
    <citation type="submission" date="2017-07" db="EMBL/GenBank/DDBJ databases">
        <title>Niveispirillum cyanobacteriorum sp. nov., isolated from cyanobacterial aggregates in a eutrophic lake.</title>
        <authorList>
            <person name="Cai H."/>
        </authorList>
    </citation>
    <scope>NUCLEOTIDE SEQUENCE [LARGE SCALE GENOMIC DNA]</scope>
    <source>
        <strain evidence="3">TH1-14</strain>
    </source>
</reference>
<dbReference type="SUPFAM" id="SSF56935">
    <property type="entry name" value="Porins"/>
    <property type="match status" value="1"/>
</dbReference>
<dbReference type="Gene3D" id="2.40.160.10">
    <property type="entry name" value="Porin"/>
    <property type="match status" value="1"/>
</dbReference>
<evidence type="ECO:0000313" key="2">
    <source>
        <dbReference type="EMBL" id="OYQ35517.1"/>
    </source>
</evidence>
<dbReference type="Proteomes" id="UP000216998">
    <property type="component" value="Unassembled WGS sequence"/>
</dbReference>
<dbReference type="AlphaFoldDB" id="A0A255Z1Y7"/>
<protein>
    <recommendedName>
        <fullName evidence="1">Porin domain-containing protein</fullName>
    </recommendedName>
</protein>
<dbReference type="OrthoDB" id="974738at2"/>
<name>A0A255Z1Y7_9PROT</name>
<sequence length="467" mass="49460">MIIDRNRGRNRRHWVAGTGINTPVEDCKGCRMSSSAPFLRQKNLKKMKGNHMTTFRSTTAALLTGAAIAAFALPASAQSASEVDALRAQVKELLTRIEKLEKAPSTPAGPPASKDAPLVAADAFKAPQVTQSGNSRVKLTLSGQIGRVVSLVDDGFDSDLIHADNATASSRIRLAGQAKLDDQWTAGTDIELETSSASTRSTGIGTDSGAFSVNERKVEFWIQHKGLGRLWVGQGDTASNQTAEVDLSGTVTMLGYSDIGQAFGGVAFRNTRTRAASATVNTAFNNFDGLHREDRVRYDTPTFGGGLQLSTSVTEGGATDGAIRYNAKIGDTEVAAAVAYADNDSRTGFDTQSNGSVSVKFASGFNVTAAAGTRDLGPRNSDFWYGKVGYIAKLTPVGASSFSVDYYKQKDLTAAGADAEAIGAAYVQTVDAWATDLYVGVRNHSYDTPTADFKDVFGVVTGARVRF</sequence>